<dbReference type="Proteomes" id="UP000031866">
    <property type="component" value="Chromosome"/>
</dbReference>
<dbReference type="KEGG" id="cbei:LF65_05252"/>
<reference evidence="2" key="3">
    <citation type="submission" date="2020-05" db="EMBL/GenBank/DDBJ databases">
        <title>Genomic insights into acetone-butanol-ethanol (ABE) fermentation by sequencing solventogenic clostridia strains.</title>
        <authorList>
            <person name="Brown S."/>
        </authorList>
    </citation>
    <scope>NUCLEOTIDE SEQUENCE</scope>
    <source>
        <strain evidence="2">DJ126</strain>
    </source>
</reference>
<organism evidence="1 3">
    <name type="scientific">Clostridium beijerinckii</name>
    <name type="common">Clostridium MP</name>
    <dbReference type="NCBI Taxonomy" id="1520"/>
    <lineage>
        <taxon>Bacteria</taxon>
        <taxon>Bacillati</taxon>
        <taxon>Bacillota</taxon>
        <taxon>Clostridia</taxon>
        <taxon>Eubacteriales</taxon>
        <taxon>Clostridiaceae</taxon>
        <taxon>Clostridium</taxon>
    </lineage>
</organism>
<accession>A0A0B5QU77</accession>
<name>A0A0B5QU77_CLOBE</name>
<dbReference type="EMBL" id="CP010086">
    <property type="protein sequence ID" value="AJH01777.1"/>
    <property type="molecule type" value="Genomic_DNA"/>
</dbReference>
<evidence type="ECO:0000313" key="2">
    <source>
        <dbReference type="EMBL" id="NRV09403.1"/>
    </source>
</evidence>
<dbReference type="RefSeq" id="WP_023974294.1">
    <property type="nucleotide sequence ID" value="NZ_CP010086.2"/>
</dbReference>
<dbReference type="AlphaFoldDB" id="A0A0B5QU77"/>
<reference evidence="3" key="1">
    <citation type="submission" date="2014-12" db="EMBL/GenBank/DDBJ databases">
        <title>Genome sequence of Clostridium beijerinckii strain 59B.</title>
        <authorList>
            <person name="Little G.T."/>
            <person name="Minton N.P."/>
        </authorList>
    </citation>
    <scope>NUCLEOTIDE SEQUENCE [LARGE SCALE GENOMIC DNA]</scope>
    <source>
        <strain evidence="3">59B</strain>
    </source>
</reference>
<protein>
    <submittedName>
        <fullName evidence="1">Uncharacterized protein</fullName>
    </submittedName>
</protein>
<proteinExistence type="predicted"/>
<sequence>MASFDTPQNSTIQTIYATGTIPAHNDAGFIEIQAVASRNGGHETFYKTFQVAASATRATAQVWAGAGNYQIIITPKLFGTQSVSSTTVINSFKH</sequence>
<evidence type="ECO:0000313" key="1">
    <source>
        <dbReference type="EMBL" id="AJH01777.1"/>
    </source>
</evidence>
<dbReference type="OrthoDB" id="1933100at2"/>
<reference evidence="1" key="2">
    <citation type="submission" date="2016-02" db="EMBL/GenBank/DDBJ databases">
        <title>Genome sequence of Clostridium beijerinckii strain 59B.</title>
        <authorList>
            <person name="Little G.T."/>
            <person name="Minton N.P."/>
        </authorList>
    </citation>
    <scope>NUCLEOTIDE SEQUENCE</scope>
    <source>
        <strain evidence="1">NCIMB 14988</strain>
    </source>
</reference>
<dbReference type="EMBL" id="JABSXK010000001">
    <property type="protein sequence ID" value="NRV09403.1"/>
    <property type="molecule type" value="Genomic_DNA"/>
</dbReference>
<gene>
    <name evidence="2" type="ORF">DFH45_002366</name>
    <name evidence="1" type="ORF">LF65_05252</name>
</gene>
<dbReference type="Proteomes" id="UP000821656">
    <property type="component" value="Unassembled WGS sequence"/>
</dbReference>
<evidence type="ECO:0000313" key="3">
    <source>
        <dbReference type="Proteomes" id="UP000031866"/>
    </source>
</evidence>